<evidence type="ECO:0000259" key="1">
    <source>
        <dbReference type="PROSITE" id="PS50097"/>
    </source>
</evidence>
<evidence type="ECO:0000313" key="3">
    <source>
        <dbReference type="Proteomes" id="UP000179179"/>
    </source>
</evidence>
<dbReference type="InterPro" id="IPR000210">
    <property type="entry name" value="BTB/POZ_dom"/>
</dbReference>
<dbReference type="CDD" id="cd18186">
    <property type="entry name" value="BTB_POZ_ZBTB_KLHL-like"/>
    <property type="match status" value="1"/>
</dbReference>
<comment type="caution">
    <text evidence="2">The sequence shown here is derived from an EMBL/GenBank/DDBJ whole genome shotgun (WGS) entry which is preliminary data.</text>
</comment>
<dbReference type="SMART" id="SM00225">
    <property type="entry name" value="BTB"/>
    <property type="match status" value="1"/>
</dbReference>
<reference evidence="2 3" key="1">
    <citation type="journal article" date="2016" name="Genome Biol. Evol.">
        <title>Draft genome sequence of an aflatoxigenic Aspergillus species, A. bombycis.</title>
        <authorList>
            <person name="Moore G.G."/>
            <person name="Mack B.M."/>
            <person name="Beltz S.B."/>
            <person name="Gilbert M.K."/>
        </authorList>
    </citation>
    <scope>NUCLEOTIDE SEQUENCE [LARGE SCALE GENOMIC DNA]</scope>
    <source>
        <strain evidence="3">NRRL 26010</strain>
    </source>
</reference>
<dbReference type="PANTHER" id="PTHR47843">
    <property type="entry name" value="BTB DOMAIN-CONTAINING PROTEIN-RELATED"/>
    <property type="match status" value="1"/>
</dbReference>
<sequence length="435" mass="48957">MTPCNNRVFLSKLLKFTIGTDCEEVIIHSDILKSHSTPWFDSDGGSFTGDESIIIEDTDKHIFSLACQYLYTGDYSITIPGDTPPPGLTFGGREKVEQARVLEGCLFRDTETVEQFADYLVRRIQPRPSEGSQGSYSPTMDYTEMLLTHARLHVFAAKYGLEELRDICLFKMLHLLRTFPICQDRTGDIYPTMSAGESVGGLLDLSYEDFTKIQMPLYHGPTVKIKIGAATYDVSKSLICKHSPYFAAMFKGNFKEGEDQSAVLEEVEGVVSNRSIQLLLQWLYLGRVILGKESPAEWISAMIELARLADMLSIDSMESPITEYIRSTILANPTPDNRWFRDPNTNVHHITPGNIDAASHLPKEHSVRMLLVKAAIEAYLRCDDFKFSEELRNVPDFAADILGELKIALKSVTLEQYTPCHFKDPLSGEKLRFLG</sequence>
<organism evidence="2 3">
    <name type="scientific">Aspergillus bombycis</name>
    <dbReference type="NCBI Taxonomy" id="109264"/>
    <lineage>
        <taxon>Eukaryota</taxon>
        <taxon>Fungi</taxon>
        <taxon>Dikarya</taxon>
        <taxon>Ascomycota</taxon>
        <taxon>Pezizomycotina</taxon>
        <taxon>Eurotiomycetes</taxon>
        <taxon>Eurotiomycetidae</taxon>
        <taxon>Eurotiales</taxon>
        <taxon>Aspergillaceae</taxon>
        <taxon>Aspergillus</taxon>
    </lineage>
</organism>
<dbReference type="SUPFAM" id="SSF54695">
    <property type="entry name" value="POZ domain"/>
    <property type="match status" value="1"/>
</dbReference>
<dbReference type="PANTHER" id="PTHR47843:SF2">
    <property type="entry name" value="BTB DOMAIN-CONTAINING PROTEIN"/>
    <property type="match status" value="1"/>
</dbReference>
<accession>A0A1F7ZJW9</accession>
<dbReference type="EMBL" id="LYCR01000191">
    <property type="protein sequence ID" value="OGM39599.1"/>
    <property type="molecule type" value="Genomic_DNA"/>
</dbReference>
<name>A0A1F7ZJW9_9EURO</name>
<dbReference type="Gene3D" id="3.30.710.10">
    <property type="entry name" value="Potassium Channel Kv1.1, Chain A"/>
    <property type="match status" value="2"/>
</dbReference>
<dbReference type="Proteomes" id="UP000179179">
    <property type="component" value="Unassembled WGS sequence"/>
</dbReference>
<dbReference type="RefSeq" id="XP_022383316.1">
    <property type="nucleotide sequence ID" value="XM_022539074.1"/>
</dbReference>
<feature type="domain" description="BTB" evidence="1">
    <location>
        <begin position="221"/>
        <end position="292"/>
    </location>
</feature>
<gene>
    <name evidence="2" type="ORF">ABOM_011946</name>
</gene>
<protein>
    <recommendedName>
        <fullName evidence="1">BTB domain-containing protein</fullName>
    </recommendedName>
</protein>
<dbReference type="Pfam" id="PF00651">
    <property type="entry name" value="BTB"/>
    <property type="match status" value="1"/>
</dbReference>
<dbReference type="PROSITE" id="PS50097">
    <property type="entry name" value="BTB"/>
    <property type="match status" value="1"/>
</dbReference>
<proteinExistence type="predicted"/>
<keyword evidence="3" id="KW-1185">Reference proteome</keyword>
<dbReference type="InterPro" id="IPR011333">
    <property type="entry name" value="SKP1/BTB/POZ_sf"/>
</dbReference>
<evidence type="ECO:0000313" key="2">
    <source>
        <dbReference type="EMBL" id="OGM39599.1"/>
    </source>
</evidence>
<dbReference type="GeneID" id="34455336"/>
<dbReference type="OrthoDB" id="194443at2759"/>
<dbReference type="AlphaFoldDB" id="A0A1F7ZJW9"/>